<evidence type="ECO:0000313" key="2">
    <source>
        <dbReference type="EMBL" id="ETO15278.1"/>
    </source>
</evidence>
<keyword evidence="1" id="KW-0472">Membrane</keyword>
<feature type="non-terminal residue" evidence="2">
    <location>
        <position position="1"/>
    </location>
</feature>
<keyword evidence="1" id="KW-0812">Transmembrane</keyword>
<dbReference type="AlphaFoldDB" id="X6MMN5"/>
<accession>X6MMN5</accession>
<comment type="caution">
    <text evidence="2">The sequence shown here is derived from an EMBL/GenBank/DDBJ whole genome shotgun (WGS) entry which is preliminary data.</text>
</comment>
<dbReference type="Proteomes" id="UP000023152">
    <property type="component" value="Unassembled WGS sequence"/>
</dbReference>
<keyword evidence="3" id="KW-1185">Reference proteome</keyword>
<feature type="transmembrane region" description="Helical" evidence="1">
    <location>
        <begin position="24"/>
        <end position="49"/>
    </location>
</feature>
<sequence length="236" mass="27024">EILLLNSEKLSDIAIIVADNVLQMIYQVFFVEILILLVTKTFNLLVVAIDKERAKSNKIRLSKKFLIFSNNKRNFLCQWHLRHNQIKAIEFLQSNATSDKIRILAQTVQPFSLIETATRQRKQASLTVIVEPFANGSASRLSVKVGESNATKKDEEEVPDEIDIHSSAFQAKSITERVSRVVLSQSFVQEEIENLIEDDGLSLRQDTNTTIIERYLVKERFVSFFSLTNLKNVFFS</sequence>
<gene>
    <name evidence="2" type="ORF">RFI_22084</name>
</gene>
<keyword evidence="1" id="KW-1133">Transmembrane helix</keyword>
<organism evidence="2 3">
    <name type="scientific">Reticulomyxa filosa</name>
    <dbReference type="NCBI Taxonomy" id="46433"/>
    <lineage>
        <taxon>Eukaryota</taxon>
        <taxon>Sar</taxon>
        <taxon>Rhizaria</taxon>
        <taxon>Retaria</taxon>
        <taxon>Foraminifera</taxon>
        <taxon>Monothalamids</taxon>
        <taxon>Reticulomyxidae</taxon>
        <taxon>Reticulomyxa</taxon>
    </lineage>
</organism>
<evidence type="ECO:0000313" key="3">
    <source>
        <dbReference type="Proteomes" id="UP000023152"/>
    </source>
</evidence>
<name>X6MMN5_RETFI</name>
<dbReference type="EMBL" id="ASPP01019292">
    <property type="protein sequence ID" value="ETO15278.1"/>
    <property type="molecule type" value="Genomic_DNA"/>
</dbReference>
<proteinExistence type="predicted"/>
<reference evidence="2 3" key="1">
    <citation type="journal article" date="2013" name="Curr. Biol.">
        <title>The Genome of the Foraminiferan Reticulomyxa filosa.</title>
        <authorList>
            <person name="Glockner G."/>
            <person name="Hulsmann N."/>
            <person name="Schleicher M."/>
            <person name="Noegel A.A."/>
            <person name="Eichinger L."/>
            <person name="Gallinger C."/>
            <person name="Pawlowski J."/>
            <person name="Sierra R."/>
            <person name="Euteneuer U."/>
            <person name="Pillet L."/>
            <person name="Moustafa A."/>
            <person name="Platzer M."/>
            <person name="Groth M."/>
            <person name="Szafranski K."/>
            <person name="Schliwa M."/>
        </authorList>
    </citation>
    <scope>NUCLEOTIDE SEQUENCE [LARGE SCALE GENOMIC DNA]</scope>
</reference>
<evidence type="ECO:0000256" key="1">
    <source>
        <dbReference type="SAM" id="Phobius"/>
    </source>
</evidence>
<protein>
    <submittedName>
        <fullName evidence="2">Uncharacterized protein</fullName>
    </submittedName>
</protein>